<dbReference type="EMBL" id="UXSR01005272">
    <property type="protein sequence ID" value="VDD80558.1"/>
    <property type="molecule type" value="Genomic_DNA"/>
</dbReference>
<dbReference type="Proteomes" id="UP000267029">
    <property type="component" value="Unassembled WGS sequence"/>
</dbReference>
<evidence type="ECO:0000313" key="2">
    <source>
        <dbReference type="Proteomes" id="UP000267029"/>
    </source>
</evidence>
<name>A0A0R3UH04_MESCO</name>
<reference evidence="3" key="1">
    <citation type="submission" date="2017-02" db="UniProtKB">
        <authorList>
            <consortium name="WormBaseParasite"/>
        </authorList>
    </citation>
    <scope>IDENTIFICATION</scope>
</reference>
<sequence length="69" mass="7638">MMDECIDNAKHIHVKGRNAFDAMLKCKQPPPPCQLQWPHPEDGCKGGSGSEGGWALVATRFMTRVVSDR</sequence>
<dbReference type="AlphaFoldDB" id="A0A0R3UH04"/>
<gene>
    <name evidence="1" type="ORF">MCOS_LOCUS6561</name>
</gene>
<evidence type="ECO:0000313" key="1">
    <source>
        <dbReference type="EMBL" id="VDD80558.1"/>
    </source>
</evidence>
<protein>
    <submittedName>
        <fullName evidence="3">Pentatricopeptide repeat-containing protein</fullName>
    </submittedName>
</protein>
<dbReference type="WBParaSite" id="MCOS_0000656001-mRNA-1">
    <property type="protein sequence ID" value="MCOS_0000656001-mRNA-1"/>
    <property type="gene ID" value="MCOS_0000656001"/>
</dbReference>
<reference evidence="1 2" key="2">
    <citation type="submission" date="2018-10" db="EMBL/GenBank/DDBJ databases">
        <authorList>
            <consortium name="Pathogen Informatics"/>
        </authorList>
    </citation>
    <scope>NUCLEOTIDE SEQUENCE [LARGE SCALE GENOMIC DNA]</scope>
</reference>
<accession>A0A0R3UH04</accession>
<evidence type="ECO:0000313" key="3">
    <source>
        <dbReference type="WBParaSite" id="MCOS_0000656001-mRNA-1"/>
    </source>
</evidence>
<keyword evidence="2" id="KW-1185">Reference proteome</keyword>
<proteinExistence type="predicted"/>
<organism evidence="3">
    <name type="scientific">Mesocestoides corti</name>
    <name type="common">Flatworm</name>
    <dbReference type="NCBI Taxonomy" id="53468"/>
    <lineage>
        <taxon>Eukaryota</taxon>
        <taxon>Metazoa</taxon>
        <taxon>Spiralia</taxon>
        <taxon>Lophotrochozoa</taxon>
        <taxon>Platyhelminthes</taxon>
        <taxon>Cestoda</taxon>
        <taxon>Eucestoda</taxon>
        <taxon>Cyclophyllidea</taxon>
        <taxon>Mesocestoididae</taxon>
        <taxon>Mesocestoides</taxon>
    </lineage>
</organism>